<reference evidence="2" key="1">
    <citation type="submission" date="2022-10" db="EMBL/GenBank/DDBJ databases">
        <title>Culturing micro-colonial fungi from biological soil crusts in the Mojave desert and describing Neophaeococcomyces mojavensis, and introducing the new genera and species Taxawa tesnikishii.</title>
        <authorList>
            <person name="Kurbessoian T."/>
            <person name="Stajich J.E."/>
        </authorList>
    </citation>
    <scope>NUCLEOTIDE SEQUENCE</scope>
    <source>
        <strain evidence="2">TK_1</strain>
    </source>
</reference>
<name>A0ABQ9NJV3_9PEZI</name>
<sequence>ETTSDLFRFSPKSFTAQRQEAITKLATSIEAWLKRVNNNGMVIRPSLTLGDTTLQHYNFSNATNNTFSKASSSKPDAIFNNSSSTSFSSLKISIEENPSSPLSDASTVSDSGLKTPLSDTIAPREAEILAKLRKPDRALVAMGHSTLRYLLKDAREKLEETSQLAAGEPCATPDEPDAPSQADALSKDVETSLQELLGLLDQFDKTLRTWVDVINGGTGVEGRGSSSGSVKQEEGQEGRSEMGGPNPTPAGVREPRAELVSFKWEREQLRQGKRERAYGHTQPREIESEVRKLHEVAEQAPCSQSQN</sequence>
<evidence type="ECO:0000313" key="3">
    <source>
        <dbReference type="Proteomes" id="UP001172684"/>
    </source>
</evidence>
<proteinExistence type="predicted"/>
<protein>
    <submittedName>
        <fullName evidence="2">Uncharacterized protein</fullName>
    </submittedName>
</protein>
<feature type="compositionally biased region" description="Polar residues" evidence="1">
    <location>
        <begin position="96"/>
        <end position="112"/>
    </location>
</feature>
<evidence type="ECO:0000313" key="2">
    <source>
        <dbReference type="EMBL" id="KAJ9654493.1"/>
    </source>
</evidence>
<feature type="region of interest" description="Disordered" evidence="1">
    <location>
        <begin position="216"/>
        <end position="257"/>
    </location>
</feature>
<evidence type="ECO:0000256" key="1">
    <source>
        <dbReference type="SAM" id="MobiDB-lite"/>
    </source>
</evidence>
<feature type="compositionally biased region" description="Basic and acidic residues" evidence="1">
    <location>
        <begin position="231"/>
        <end position="240"/>
    </location>
</feature>
<comment type="caution">
    <text evidence="2">The sequence shown here is derived from an EMBL/GenBank/DDBJ whole genome shotgun (WGS) entry which is preliminary data.</text>
</comment>
<feature type="non-terminal residue" evidence="2">
    <location>
        <position position="1"/>
    </location>
</feature>
<feature type="region of interest" description="Disordered" evidence="1">
    <location>
        <begin position="96"/>
        <end position="117"/>
    </location>
</feature>
<keyword evidence="3" id="KW-1185">Reference proteome</keyword>
<organism evidence="2 3">
    <name type="scientific">Coniosporium apollinis</name>
    <dbReference type="NCBI Taxonomy" id="61459"/>
    <lineage>
        <taxon>Eukaryota</taxon>
        <taxon>Fungi</taxon>
        <taxon>Dikarya</taxon>
        <taxon>Ascomycota</taxon>
        <taxon>Pezizomycotina</taxon>
        <taxon>Dothideomycetes</taxon>
        <taxon>Dothideomycetes incertae sedis</taxon>
        <taxon>Coniosporium</taxon>
    </lineage>
</organism>
<gene>
    <name evidence="2" type="ORF">H2201_008992</name>
</gene>
<dbReference type="EMBL" id="JAPDRL010000232">
    <property type="protein sequence ID" value="KAJ9654493.1"/>
    <property type="molecule type" value="Genomic_DNA"/>
</dbReference>
<accession>A0ABQ9NJV3</accession>
<feature type="region of interest" description="Disordered" evidence="1">
    <location>
        <begin position="160"/>
        <end position="186"/>
    </location>
</feature>
<dbReference type="Proteomes" id="UP001172684">
    <property type="component" value="Unassembled WGS sequence"/>
</dbReference>